<sequence>MAQARGFKAQLVAGFESGYGQTPASPTGFKLPVNSAQVKSKQNLVDSATVSGRRDPAEPVRGNIDVSGTVVAPVDEVGIGYWLKAMFGAPVTTGSADPYSHVFKAGDSQPSLVLEQGFPDIGVYELFNGCKVNKFALNLGGDAELVANIDILGAKETVATASFVASPTAINLARFNNYQASIQEGGASIATVTNATLNVEFGLLPEGYTLGGGGYRTSLPEGQMKISGEIKAFFENKALLDKALAGTESSLSLKLTNGAHSLEFLLPEIVYERNAPGIEGSKGILVELPYRAFYGNNAQGGALVVTLKNGQTTYA</sequence>
<accession>A0A4R1SBM3</accession>
<gene>
    <name evidence="1" type="ORF">EDC14_1001101</name>
</gene>
<evidence type="ECO:0008006" key="3">
    <source>
        <dbReference type="Google" id="ProtNLM"/>
    </source>
</evidence>
<protein>
    <recommendedName>
        <fullName evidence="3">Tail tube protein</fullName>
    </recommendedName>
</protein>
<evidence type="ECO:0000313" key="1">
    <source>
        <dbReference type="EMBL" id="TCL76819.1"/>
    </source>
</evidence>
<dbReference type="OrthoDB" id="1680496at2"/>
<dbReference type="InterPro" id="IPR044000">
    <property type="entry name" value="Phage_tube_2"/>
</dbReference>
<dbReference type="EMBL" id="SLUN01000001">
    <property type="protein sequence ID" value="TCL76819.1"/>
    <property type="molecule type" value="Genomic_DNA"/>
</dbReference>
<keyword evidence="2" id="KW-1185">Reference proteome</keyword>
<name>A0A4R1SBM3_HYDET</name>
<dbReference type="RefSeq" id="WP_132012219.1">
    <property type="nucleotide sequence ID" value="NZ_SLUN01000001.1"/>
</dbReference>
<dbReference type="AlphaFoldDB" id="A0A4R1SBM3"/>
<dbReference type="Pfam" id="PF18906">
    <property type="entry name" value="Phage_tube_2"/>
    <property type="match status" value="1"/>
</dbReference>
<comment type="caution">
    <text evidence="1">The sequence shown here is derived from an EMBL/GenBank/DDBJ whole genome shotgun (WGS) entry which is preliminary data.</text>
</comment>
<organism evidence="1 2">
    <name type="scientific">Hydrogenispora ethanolica</name>
    <dbReference type="NCBI Taxonomy" id="1082276"/>
    <lineage>
        <taxon>Bacteria</taxon>
        <taxon>Bacillati</taxon>
        <taxon>Bacillota</taxon>
        <taxon>Hydrogenispora</taxon>
    </lineage>
</organism>
<proteinExistence type="predicted"/>
<dbReference type="Proteomes" id="UP000295008">
    <property type="component" value="Unassembled WGS sequence"/>
</dbReference>
<reference evidence="1 2" key="1">
    <citation type="submission" date="2019-03" db="EMBL/GenBank/DDBJ databases">
        <title>Genomic Encyclopedia of Type Strains, Phase IV (KMG-IV): sequencing the most valuable type-strain genomes for metagenomic binning, comparative biology and taxonomic classification.</title>
        <authorList>
            <person name="Goeker M."/>
        </authorList>
    </citation>
    <scope>NUCLEOTIDE SEQUENCE [LARGE SCALE GENOMIC DNA]</scope>
    <source>
        <strain evidence="1 2">LX-B</strain>
    </source>
</reference>
<evidence type="ECO:0000313" key="2">
    <source>
        <dbReference type="Proteomes" id="UP000295008"/>
    </source>
</evidence>